<keyword evidence="5" id="KW-0143">Chaperone</keyword>
<dbReference type="EMBL" id="CP013987">
    <property type="protein sequence ID" value="ALZ85445.1"/>
    <property type="molecule type" value="Genomic_DNA"/>
</dbReference>
<evidence type="ECO:0000256" key="1">
    <source>
        <dbReference type="ARBA" id="ARBA00004514"/>
    </source>
</evidence>
<dbReference type="CDD" id="cd16098">
    <property type="entry name" value="FliS"/>
    <property type="match status" value="1"/>
</dbReference>
<dbReference type="SUPFAM" id="SSF101116">
    <property type="entry name" value="Flagellar export chaperone FliS"/>
    <property type="match status" value="1"/>
</dbReference>
<organism evidence="7 9">
    <name type="scientific">Pseudomonas oryzihabitans</name>
    <dbReference type="NCBI Taxonomy" id="47885"/>
    <lineage>
        <taxon>Bacteria</taxon>
        <taxon>Pseudomonadati</taxon>
        <taxon>Pseudomonadota</taxon>
        <taxon>Gammaproteobacteria</taxon>
        <taxon>Pseudomonadales</taxon>
        <taxon>Pseudomonadaceae</taxon>
        <taxon>Pseudomonas</taxon>
    </lineage>
</organism>
<dbReference type="NCBIfam" id="TIGR00208">
    <property type="entry name" value="fliS"/>
    <property type="match status" value="1"/>
</dbReference>
<keyword evidence="7" id="KW-0969">Cilium</keyword>
<dbReference type="STRING" id="237610.BJP27_06625"/>
<evidence type="ECO:0000313" key="10">
    <source>
        <dbReference type="Proteomes" id="UP000183046"/>
    </source>
</evidence>
<dbReference type="GO" id="GO:0044780">
    <property type="term" value="P:bacterial-type flagellum assembly"/>
    <property type="evidence" value="ECO:0007669"/>
    <property type="project" value="InterPro"/>
</dbReference>
<sequence length="126" mass="14040">MNAMTAMRQYQQVGLQAQVFEASPHQLIQMLMQGALDRLAKAQGALERGWLPEKGELIGKTVSIIAGLKDVLDFEQGGEIATNLDRLYDYMIRRLSEANRNNDPVILEEVSGLIREIKSGWDAIAP</sequence>
<protein>
    <recommendedName>
        <fullName evidence="6">Flagellar secretion chaperone FliS</fullName>
    </recommendedName>
</protein>
<reference evidence="10" key="2">
    <citation type="submission" date="2016-10" db="EMBL/GenBank/DDBJ databases">
        <authorList>
            <person name="de Groot N.N."/>
        </authorList>
    </citation>
    <scope>NUCLEOTIDE SEQUENCE [LARGE SCALE GENOMIC DNA]</scope>
    <source>
        <strain evidence="10">DSM 15758</strain>
    </source>
</reference>
<dbReference type="PIRSF" id="PIRSF039090">
    <property type="entry name" value="Flis"/>
    <property type="match status" value="1"/>
</dbReference>
<evidence type="ECO:0000256" key="2">
    <source>
        <dbReference type="ARBA" id="ARBA00008787"/>
    </source>
</evidence>
<evidence type="ECO:0000256" key="4">
    <source>
        <dbReference type="ARBA" id="ARBA00022795"/>
    </source>
</evidence>
<dbReference type="InterPro" id="IPR036584">
    <property type="entry name" value="FliS_sf"/>
</dbReference>
<dbReference type="GO" id="GO:0005829">
    <property type="term" value="C:cytosol"/>
    <property type="evidence" value="ECO:0007669"/>
    <property type="project" value="UniProtKB-SubCell"/>
</dbReference>
<dbReference type="Pfam" id="PF02561">
    <property type="entry name" value="FliS"/>
    <property type="match status" value="1"/>
</dbReference>
<evidence type="ECO:0000313" key="9">
    <source>
        <dbReference type="Proteomes" id="UP000064137"/>
    </source>
</evidence>
<dbReference type="PANTHER" id="PTHR34773:SF1">
    <property type="entry name" value="FLAGELLAR SECRETION CHAPERONE FLIS"/>
    <property type="match status" value="1"/>
</dbReference>
<dbReference type="OrthoDB" id="9792010at2"/>
<dbReference type="GO" id="GO:0071973">
    <property type="term" value="P:bacterial-type flagellum-dependent cell motility"/>
    <property type="evidence" value="ECO:0007669"/>
    <property type="project" value="TreeGrafter"/>
</dbReference>
<evidence type="ECO:0000256" key="5">
    <source>
        <dbReference type="ARBA" id="ARBA00023186"/>
    </source>
</evidence>
<comment type="subcellular location">
    <subcellularLocation>
        <location evidence="1 6">Cytoplasm</location>
        <location evidence="1 6">Cytosol</location>
    </subcellularLocation>
</comment>
<accession>A0A1G5P0J9</accession>
<reference evidence="7 9" key="1">
    <citation type="submission" date="2016-01" db="EMBL/GenBank/DDBJ databases">
        <title>Annotation of Pseudomonas oryzihabitans USDA-ARS-USMARC-56511.</title>
        <authorList>
            <person name="Harhay G.P."/>
            <person name="Harhay D.M."/>
            <person name="Smith T.P.L."/>
            <person name="Bono J.L."/>
            <person name="Heaton M.P."/>
            <person name="Clawson M.L."/>
            <person name="Chitko-Mckown C.G."/>
            <person name="Capik S.F."/>
            <person name="DeDonder K.D."/>
            <person name="Apley M.D."/>
            <person name="Lubbers B.V."/>
            <person name="White B.J."/>
            <person name="Larson R.L."/>
        </authorList>
    </citation>
    <scope>NUCLEOTIDE SEQUENCE [LARGE SCALE GENOMIC DNA]</scope>
    <source>
        <strain evidence="7 9">USDA-ARS-USMARC-56511</strain>
    </source>
</reference>
<dbReference type="PANTHER" id="PTHR34773">
    <property type="entry name" value="FLAGELLAR SECRETION CHAPERONE FLIS"/>
    <property type="match status" value="1"/>
</dbReference>
<keyword evidence="7" id="KW-0966">Cell projection</keyword>
<comment type="similarity">
    <text evidence="2 6">Belongs to the FliS family.</text>
</comment>
<evidence type="ECO:0000313" key="7">
    <source>
        <dbReference type="EMBL" id="ALZ85445.1"/>
    </source>
</evidence>
<proteinExistence type="inferred from homology"/>
<dbReference type="EMBL" id="FMWB01000008">
    <property type="protein sequence ID" value="SCZ42738.1"/>
    <property type="molecule type" value="Genomic_DNA"/>
</dbReference>
<dbReference type="Proteomes" id="UP000064137">
    <property type="component" value="Chromosome"/>
</dbReference>
<name>A0A0D7FIL2_9PSED</name>
<dbReference type="AlphaFoldDB" id="A0A0D7FIL2"/>
<keyword evidence="4 6" id="KW-1005">Bacterial flagellum biogenesis</keyword>
<reference evidence="8" key="3">
    <citation type="submission" date="2016-10" db="EMBL/GenBank/DDBJ databases">
        <authorList>
            <person name="Varghese N."/>
            <person name="Submissions S."/>
        </authorList>
    </citation>
    <scope>NUCLEOTIDE SEQUENCE</scope>
    <source>
        <strain evidence="8">DSM 15758</strain>
    </source>
</reference>
<keyword evidence="3 6" id="KW-0963">Cytoplasm</keyword>
<accession>A0A0D7FIL2</accession>
<evidence type="ECO:0000256" key="6">
    <source>
        <dbReference type="PIRNR" id="PIRNR039090"/>
    </source>
</evidence>
<gene>
    <name evidence="7" type="ORF">APT59_15030</name>
    <name evidence="8" type="ORF">SAMN05216279_108201</name>
</gene>
<dbReference type="Gene3D" id="1.20.120.340">
    <property type="entry name" value="Flagellar protein FliS"/>
    <property type="match status" value="1"/>
</dbReference>
<keyword evidence="7" id="KW-0282">Flagellum</keyword>
<dbReference type="PATRIC" id="fig|47885.6.peg.425"/>
<dbReference type="RefSeq" id="WP_027601660.1">
    <property type="nucleotide sequence ID" value="NZ_CP013987.1"/>
</dbReference>
<evidence type="ECO:0000313" key="8">
    <source>
        <dbReference type="EMBL" id="SCZ42738.1"/>
    </source>
</evidence>
<dbReference type="eggNOG" id="COG1516">
    <property type="taxonomic scope" value="Bacteria"/>
</dbReference>
<dbReference type="KEGG" id="por:APT59_15030"/>
<dbReference type="Proteomes" id="UP000183046">
    <property type="component" value="Unassembled WGS sequence"/>
</dbReference>
<dbReference type="InterPro" id="IPR003713">
    <property type="entry name" value="FliS"/>
</dbReference>
<evidence type="ECO:0000256" key="3">
    <source>
        <dbReference type="ARBA" id="ARBA00022490"/>
    </source>
</evidence>